<dbReference type="EMBL" id="SACQ01000003">
    <property type="protein sequence ID" value="RVU31098.1"/>
    <property type="molecule type" value="Genomic_DNA"/>
</dbReference>
<feature type="transmembrane region" description="Helical" evidence="1">
    <location>
        <begin position="104"/>
        <end position="126"/>
    </location>
</feature>
<accession>A0A437Q970</accession>
<sequence length="457" mass="50702">MAGIGFEIKKILKKNSLLSVFEAYGYAGLIGSGPWVLSILAMVVVGLISIGVMVSQQMLIQFLVSVTYLMAGSLILTGGLQLMLTRFVSDLLFLKADKEVLPNVLGAVTIVTLVSGVLGFAAIPLFPENTLFYNLLLAGSFVALCNLWMMVIFLSGLKEYKLVLAVMLAGYTLLVILSALLNGFQLEGLITAFFFCHAFLFFAFLAIVIRKYPASGNLVSFRFLDKEKAFYSLFLCGTLYNLGVWSDKFVFWFSQATSEHVVGLFRASLIYDIPIFLAYLSIIPGMAVFLVRIETDFAEQHSKYYQAVLGNATLSEILAIKNEMIAAVRRGIYEIFKIQGITVIALLIWGGVLLEMLGIDLEYRALLNVDLVGVAVQVIFLSILNVLFYLDKRWVANALTGLFFVVNLFFSMLSIKLGPAFYGYGFVLGVSVPTIVGLLWLNKVFNDLEYDTYMLQK</sequence>
<feature type="transmembrane region" description="Helical" evidence="1">
    <location>
        <begin position="21"/>
        <end position="54"/>
    </location>
</feature>
<dbReference type="InterPro" id="IPR031617">
    <property type="entry name" value="PelG"/>
</dbReference>
<feature type="transmembrane region" description="Helical" evidence="1">
    <location>
        <begin position="190"/>
        <end position="209"/>
    </location>
</feature>
<protein>
    <submittedName>
        <fullName evidence="2">Histidine kinase</fullName>
    </submittedName>
</protein>
<name>A0A437Q970_9GAMM</name>
<dbReference type="Proteomes" id="UP000282818">
    <property type="component" value="Unassembled WGS sequence"/>
</dbReference>
<comment type="caution">
    <text evidence="2">The sequence shown here is derived from an EMBL/GenBank/DDBJ whole genome shotgun (WGS) entry which is preliminary data.</text>
</comment>
<evidence type="ECO:0000313" key="2">
    <source>
        <dbReference type="EMBL" id="RVU31098.1"/>
    </source>
</evidence>
<dbReference type="AlphaFoldDB" id="A0A437Q970"/>
<feature type="transmembrane region" description="Helical" evidence="1">
    <location>
        <begin position="132"/>
        <end position="155"/>
    </location>
</feature>
<dbReference type="Pfam" id="PF16933">
    <property type="entry name" value="PelG"/>
    <property type="match status" value="1"/>
</dbReference>
<keyword evidence="2" id="KW-0808">Transferase</keyword>
<feature type="transmembrane region" description="Helical" evidence="1">
    <location>
        <begin position="230"/>
        <end position="253"/>
    </location>
</feature>
<reference evidence="2 3" key="1">
    <citation type="submission" date="2019-01" db="EMBL/GenBank/DDBJ databases">
        <authorList>
            <person name="Chen W.-M."/>
        </authorList>
    </citation>
    <scope>NUCLEOTIDE SEQUENCE [LARGE SCALE GENOMIC DNA]</scope>
    <source>
        <strain evidence="2 3">HPM-16</strain>
    </source>
</reference>
<feature type="transmembrane region" description="Helical" evidence="1">
    <location>
        <begin position="421"/>
        <end position="441"/>
    </location>
</feature>
<keyword evidence="3" id="KW-1185">Reference proteome</keyword>
<evidence type="ECO:0000313" key="3">
    <source>
        <dbReference type="Proteomes" id="UP000282818"/>
    </source>
</evidence>
<proteinExistence type="predicted"/>
<feature type="transmembrane region" description="Helical" evidence="1">
    <location>
        <begin position="365"/>
        <end position="387"/>
    </location>
</feature>
<organism evidence="2 3">
    <name type="scientific">Neptunomonas marina</name>
    <dbReference type="NCBI Taxonomy" id="1815562"/>
    <lineage>
        <taxon>Bacteria</taxon>
        <taxon>Pseudomonadati</taxon>
        <taxon>Pseudomonadota</taxon>
        <taxon>Gammaproteobacteria</taxon>
        <taxon>Oceanospirillales</taxon>
        <taxon>Oceanospirillaceae</taxon>
        <taxon>Neptunomonas</taxon>
    </lineage>
</organism>
<evidence type="ECO:0000256" key="1">
    <source>
        <dbReference type="SAM" id="Phobius"/>
    </source>
</evidence>
<dbReference type="RefSeq" id="WP_127693943.1">
    <property type="nucleotide sequence ID" value="NZ_SACQ01000003.1"/>
</dbReference>
<keyword evidence="1" id="KW-0812">Transmembrane</keyword>
<feature type="transmembrane region" description="Helical" evidence="1">
    <location>
        <begin position="60"/>
        <end position="84"/>
    </location>
</feature>
<feature type="transmembrane region" description="Helical" evidence="1">
    <location>
        <begin position="273"/>
        <end position="293"/>
    </location>
</feature>
<keyword evidence="1" id="KW-0472">Membrane</keyword>
<keyword evidence="2" id="KW-0418">Kinase</keyword>
<gene>
    <name evidence="2" type="ORF">EOE65_08825</name>
</gene>
<dbReference type="GO" id="GO:0016301">
    <property type="term" value="F:kinase activity"/>
    <property type="evidence" value="ECO:0007669"/>
    <property type="project" value="UniProtKB-KW"/>
</dbReference>
<feature type="transmembrane region" description="Helical" evidence="1">
    <location>
        <begin position="338"/>
        <end position="359"/>
    </location>
</feature>
<keyword evidence="1" id="KW-1133">Transmembrane helix</keyword>
<feature type="transmembrane region" description="Helical" evidence="1">
    <location>
        <begin position="162"/>
        <end position="184"/>
    </location>
</feature>
<feature type="transmembrane region" description="Helical" evidence="1">
    <location>
        <begin position="394"/>
        <end position="415"/>
    </location>
</feature>